<keyword evidence="4" id="KW-1185">Reference proteome</keyword>
<feature type="region of interest" description="Disordered" evidence="1">
    <location>
        <begin position="177"/>
        <end position="207"/>
    </location>
</feature>
<dbReference type="Pfam" id="PF17998">
    <property type="entry name" value="AgI_II_C2"/>
    <property type="match status" value="1"/>
</dbReference>
<dbReference type="Proteomes" id="UP000019249">
    <property type="component" value="Unassembled WGS sequence"/>
</dbReference>
<dbReference type="EMBL" id="AODF01000007">
    <property type="protein sequence ID" value="EUJ33139.1"/>
    <property type="molecule type" value="Genomic_DNA"/>
</dbReference>
<feature type="compositionally biased region" description="Basic and acidic residues" evidence="1">
    <location>
        <begin position="179"/>
        <end position="191"/>
    </location>
</feature>
<name>A0ABN0RGV2_9LIST</name>
<gene>
    <name evidence="3" type="ORF">MFLO_04330</name>
</gene>
<comment type="caution">
    <text evidence="3">The sequence shown here is derived from an EMBL/GenBank/DDBJ whole genome shotgun (WGS) entry which is preliminary data.</text>
</comment>
<protein>
    <recommendedName>
        <fullName evidence="2">Adhesin isopeptide-forming adherence domain-containing protein</fullName>
    </recommendedName>
</protein>
<accession>A0ABN0RGV2</accession>
<evidence type="ECO:0000313" key="4">
    <source>
        <dbReference type="Proteomes" id="UP000019249"/>
    </source>
</evidence>
<feature type="region of interest" description="Disordered" evidence="1">
    <location>
        <begin position="1"/>
        <end position="21"/>
    </location>
</feature>
<evidence type="ECO:0000256" key="1">
    <source>
        <dbReference type="SAM" id="MobiDB-lite"/>
    </source>
</evidence>
<organism evidence="3 4">
    <name type="scientific">Listeria floridensis FSL S10-1187</name>
    <dbReference type="NCBI Taxonomy" id="1265817"/>
    <lineage>
        <taxon>Bacteria</taxon>
        <taxon>Bacillati</taxon>
        <taxon>Bacillota</taxon>
        <taxon>Bacilli</taxon>
        <taxon>Bacillales</taxon>
        <taxon>Listeriaceae</taxon>
        <taxon>Listeria</taxon>
    </lineage>
</organism>
<dbReference type="NCBIfam" id="TIGR04226">
    <property type="entry name" value="RrgB_K2N_iso_D2"/>
    <property type="match status" value="1"/>
</dbReference>
<dbReference type="RefSeq" id="WP_051993494.1">
    <property type="nucleotide sequence ID" value="NZ_AODF01000007.1"/>
</dbReference>
<sequence length="223" mass="25169">MPNTAKITIDEKTKPTGTTETKVPEPILLKLQKKIVENGQLVDQNQTTQEKTYQYRLDYTIPNDIPYEKMEVGDTLEAVLNLKGVKVLDEKDKDITEEGTLTVDVEKNSFSWSPTDTEDFSGKSFYVLIDASVKKDSDLSKYKKEGVYVIPNKAYLSLNEDKQETNQVTTLVPIPTPVKPEKKAKEPKQEKTVIPTSEPVQEIPKTGTSGTGYKLLDFFKNLF</sequence>
<dbReference type="InterPro" id="IPR026345">
    <property type="entry name" value="Adh_isopep-form_adh_dom"/>
</dbReference>
<reference evidence="3 4" key="1">
    <citation type="journal article" date="2014" name="Int. J. Syst. Evol. Microbiol.">
        <title>Listeria floridensis sp. nov., Listeria aquatica sp. nov., Listeria cornellensis sp. nov., Listeria riparia sp. nov. and Listeria grandensis sp. nov., from agricultural and natural environments.</title>
        <authorList>
            <person name="den Bakker H.C."/>
            <person name="Warchocki S."/>
            <person name="Wright E.M."/>
            <person name="Allred A.F."/>
            <person name="Ahlstrom C."/>
            <person name="Manuel C.S."/>
            <person name="Stasiewicz M.J."/>
            <person name="Burrell A."/>
            <person name="Roof S."/>
            <person name="Strawn L."/>
            <person name="Fortes E.D."/>
            <person name="Nightingale K.K."/>
            <person name="Kephart D."/>
            <person name="Wiedmann M."/>
        </authorList>
    </citation>
    <scope>NUCLEOTIDE SEQUENCE [LARGE SCALE GENOMIC DNA]</scope>
    <source>
        <strain evidence="3 4">FSL S10-1187</strain>
    </source>
</reference>
<dbReference type="InterPro" id="IPR026466">
    <property type="entry name" value="Fim_isopep_form_D2_dom"/>
</dbReference>
<evidence type="ECO:0000259" key="2">
    <source>
        <dbReference type="Pfam" id="PF17998"/>
    </source>
</evidence>
<proteinExistence type="predicted"/>
<dbReference type="Gene3D" id="2.60.40.740">
    <property type="match status" value="1"/>
</dbReference>
<feature type="domain" description="Adhesin isopeptide-forming adherence" evidence="2">
    <location>
        <begin position="37"/>
        <end position="170"/>
    </location>
</feature>
<evidence type="ECO:0000313" key="3">
    <source>
        <dbReference type="EMBL" id="EUJ33139.1"/>
    </source>
</evidence>